<organism evidence="4 5">
    <name type="scientific">Microthyrium microscopicum</name>
    <dbReference type="NCBI Taxonomy" id="703497"/>
    <lineage>
        <taxon>Eukaryota</taxon>
        <taxon>Fungi</taxon>
        <taxon>Dikarya</taxon>
        <taxon>Ascomycota</taxon>
        <taxon>Pezizomycotina</taxon>
        <taxon>Dothideomycetes</taxon>
        <taxon>Dothideomycetes incertae sedis</taxon>
        <taxon>Microthyriales</taxon>
        <taxon>Microthyriaceae</taxon>
        <taxon>Microthyrium</taxon>
    </lineage>
</organism>
<dbReference type="InterPro" id="IPR029058">
    <property type="entry name" value="AB_hydrolase_fold"/>
</dbReference>
<dbReference type="PANTHER" id="PTHR43329">
    <property type="entry name" value="EPOXIDE HYDROLASE"/>
    <property type="match status" value="1"/>
</dbReference>
<dbReference type="Gene3D" id="3.40.50.1820">
    <property type="entry name" value="alpha/beta hydrolase"/>
    <property type="match status" value="1"/>
</dbReference>
<dbReference type="Proteomes" id="UP000799302">
    <property type="component" value="Unassembled WGS sequence"/>
</dbReference>
<dbReference type="Pfam" id="PF00561">
    <property type="entry name" value="Abhydrolase_1"/>
    <property type="match status" value="1"/>
</dbReference>
<evidence type="ECO:0000259" key="3">
    <source>
        <dbReference type="Pfam" id="PF00561"/>
    </source>
</evidence>
<protein>
    <submittedName>
        <fullName evidence="4">Alpha/beta-hydrolase</fullName>
    </submittedName>
</protein>
<dbReference type="InterPro" id="IPR000639">
    <property type="entry name" value="Epox_hydrolase-like"/>
</dbReference>
<evidence type="ECO:0000256" key="2">
    <source>
        <dbReference type="ARBA" id="ARBA00038334"/>
    </source>
</evidence>
<evidence type="ECO:0000313" key="4">
    <source>
        <dbReference type="EMBL" id="KAF2674318.1"/>
    </source>
</evidence>
<dbReference type="AlphaFoldDB" id="A0A6A6UTD2"/>
<dbReference type="GO" id="GO:0016787">
    <property type="term" value="F:hydrolase activity"/>
    <property type="evidence" value="ECO:0007669"/>
    <property type="project" value="UniProtKB-KW"/>
</dbReference>
<dbReference type="PRINTS" id="PR00412">
    <property type="entry name" value="EPOXHYDRLASE"/>
</dbReference>
<reference evidence="4" key="1">
    <citation type="journal article" date="2020" name="Stud. Mycol.">
        <title>101 Dothideomycetes genomes: a test case for predicting lifestyles and emergence of pathogens.</title>
        <authorList>
            <person name="Haridas S."/>
            <person name="Albert R."/>
            <person name="Binder M."/>
            <person name="Bloem J."/>
            <person name="Labutti K."/>
            <person name="Salamov A."/>
            <person name="Andreopoulos B."/>
            <person name="Baker S."/>
            <person name="Barry K."/>
            <person name="Bills G."/>
            <person name="Bluhm B."/>
            <person name="Cannon C."/>
            <person name="Castanera R."/>
            <person name="Culley D."/>
            <person name="Daum C."/>
            <person name="Ezra D."/>
            <person name="Gonzalez J."/>
            <person name="Henrissat B."/>
            <person name="Kuo A."/>
            <person name="Liang C."/>
            <person name="Lipzen A."/>
            <person name="Lutzoni F."/>
            <person name="Magnuson J."/>
            <person name="Mondo S."/>
            <person name="Nolan M."/>
            <person name="Ohm R."/>
            <person name="Pangilinan J."/>
            <person name="Park H.-J."/>
            <person name="Ramirez L."/>
            <person name="Alfaro M."/>
            <person name="Sun H."/>
            <person name="Tritt A."/>
            <person name="Yoshinaga Y."/>
            <person name="Zwiers L.-H."/>
            <person name="Turgeon B."/>
            <person name="Goodwin S."/>
            <person name="Spatafora J."/>
            <person name="Crous P."/>
            <person name="Grigoriev I."/>
        </authorList>
    </citation>
    <scope>NUCLEOTIDE SEQUENCE</scope>
    <source>
        <strain evidence="4">CBS 115976</strain>
    </source>
</reference>
<evidence type="ECO:0000313" key="5">
    <source>
        <dbReference type="Proteomes" id="UP000799302"/>
    </source>
</evidence>
<dbReference type="SUPFAM" id="SSF53474">
    <property type="entry name" value="alpha/beta-Hydrolases"/>
    <property type="match status" value="1"/>
</dbReference>
<keyword evidence="1 4" id="KW-0378">Hydrolase</keyword>
<dbReference type="InterPro" id="IPR000073">
    <property type="entry name" value="AB_hydrolase_1"/>
</dbReference>
<feature type="domain" description="AB hydrolase-1" evidence="3">
    <location>
        <begin position="166"/>
        <end position="419"/>
    </location>
</feature>
<gene>
    <name evidence="4" type="ORF">BT63DRAFT_408519</name>
</gene>
<accession>A0A6A6UTD2</accession>
<evidence type="ECO:0000256" key="1">
    <source>
        <dbReference type="ARBA" id="ARBA00022801"/>
    </source>
</evidence>
<sequence>MFSSQSGESTRKRKTFVLPAHKTLSVAFDVARYSTTAVITHHQLTTRHCDLVISRYQKPQKPSGSQRPYRRLLEPSFEFQLGCVPTTTRRPPFQTKARPENQPSLQANYTLAFLCKGQKNMASAVPRPAALDFPSDERFEHRYEQVNGVRYHYLYAEPKDGNIKATVVLIHGWPDISAGWRYQIPVFLELGCRVIAPDMMGYGGTDAPTVPPNDIRLYSMKRAADDIQQLLQQLGINRIILGGHDWGGMVIWRTVLWHPELVSHVFSVCTPYTTPTSSYISTEDMVKGPAPQFGYQIHLASGEVEKKLTSREDIRQFLRGMYGGRGPNREVVFSPFTGVLFENISKVGPSPIITERELDYYADQWHRTGVHGPLNWYRTRKVNYEDELELDPTTKIKMPALMISASKDAVLKPEMAAKMGMIQLSDIQSYSTNEWMQGNTLRI</sequence>
<name>A0A6A6UTD2_9PEZI</name>
<dbReference type="OrthoDB" id="408373at2759"/>
<comment type="similarity">
    <text evidence="2">Belongs to the AB hydrolase superfamily. Epoxide hydrolase family.</text>
</comment>
<dbReference type="EMBL" id="MU004230">
    <property type="protein sequence ID" value="KAF2674318.1"/>
    <property type="molecule type" value="Genomic_DNA"/>
</dbReference>
<keyword evidence="5" id="KW-1185">Reference proteome</keyword>
<proteinExistence type="inferred from homology"/>